<comment type="caution">
    <text evidence="1">The sequence shown here is derived from an EMBL/GenBank/DDBJ whole genome shotgun (WGS) entry which is preliminary data.</text>
</comment>
<evidence type="ECO:0000313" key="1">
    <source>
        <dbReference type="EMBL" id="RJG52907.1"/>
    </source>
</evidence>
<organism evidence="1 2">
    <name type="scientific">Sphingobium terrigena</name>
    <dbReference type="NCBI Taxonomy" id="2304063"/>
    <lineage>
        <taxon>Bacteria</taxon>
        <taxon>Pseudomonadati</taxon>
        <taxon>Pseudomonadota</taxon>
        <taxon>Alphaproteobacteria</taxon>
        <taxon>Sphingomonadales</taxon>
        <taxon>Sphingomonadaceae</taxon>
        <taxon>Sphingobium</taxon>
    </lineage>
</organism>
<proteinExistence type="predicted"/>
<gene>
    <name evidence="1" type="ORF">D0Z70_17860</name>
</gene>
<dbReference type="EMBL" id="QVRA01000020">
    <property type="protein sequence ID" value="RJG52907.1"/>
    <property type="molecule type" value="Genomic_DNA"/>
</dbReference>
<accession>A0A418YNT1</accession>
<sequence>MAGVPIETMQLSDLSRCEQRALFRLPNLGFACYCEVAAVMDRYGWRFHDRWTGKPEPPALDLLGSLLPRYLEKINQAAAKRSERFAIGETMLRLNDEEGLSGAEIGKRFGVTGAAVHATIQKTRRILDLRARLPLPPNPVAS</sequence>
<reference evidence="1 2" key="1">
    <citation type="submission" date="2018-08" db="EMBL/GenBank/DDBJ databases">
        <title>Sphingobium sp. EO9.</title>
        <authorList>
            <person name="Park Y."/>
            <person name="Kim K.H."/>
            <person name="Jeon C.O."/>
        </authorList>
    </citation>
    <scope>NUCLEOTIDE SEQUENCE [LARGE SCALE GENOMIC DNA]</scope>
    <source>
        <strain evidence="1 2">EO9</strain>
    </source>
</reference>
<dbReference type="Proteomes" id="UP000283469">
    <property type="component" value="Unassembled WGS sequence"/>
</dbReference>
<keyword evidence="2" id="KW-1185">Reference proteome</keyword>
<protein>
    <submittedName>
        <fullName evidence="1">Uncharacterized protein</fullName>
    </submittedName>
</protein>
<name>A0A418YNT1_9SPHN</name>
<dbReference type="AlphaFoldDB" id="A0A418YNT1"/>
<evidence type="ECO:0000313" key="2">
    <source>
        <dbReference type="Proteomes" id="UP000283469"/>
    </source>
</evidence>